<dbReference type="InterPro" id="IPR006047">
    <property type="entry name" value="GH13_cat_dom"/>
</dbReference>
<protein>
    <submittedName>
        <fullName evidence="5">Glycosidase</fullName>
    </submittedName>
</protein>
<keyword evidence="3 5" id="KW-0326">Glycosidase</keyword>
<dbReference type="Pfam" id="PF00128">
    <property type="entry name" value="Alpha-amylase"/>
    <property type="match status" value="1"/>
</dbReference>
<feature type="domain" description="Glycosyl hydrolase family 13 catalytic" evidence="4">
    <location>
        <begin position="137"/>
        <end position="494"/>
    </location>
</feature>
<reference evidence="5 6" key="1">
    <citation type="submission" date="2016-10" db="EMBL/GenBank/DDBJ databases">
        <authorList>
            <person name="de Groot N.N."/>
        </authorList>
    </citation>
    <scope>NUCLEOTIDE SEQUENCE [LARGE SCALE GENOMIC DNA]</scope>
    <source>
        <strain evidence="5 6">DSM 14045</strain>
    </source>
</reference>
<dbReference type="PANTHER" id="PTHR10357:SF210">
    <property type="entry name" value="MALTODEXTRIN GLUCOSIDASE"/>
    <property type="match status" value="1"/>
</dbReference>
<dbReference type="OrthoDB" id="9805159at2"/>
<gene>
    <name evidence="5" type="ORF">SAMN02910414_00784</name>
</gene>
<dbReference type="Proteomes" id="UP000183918">
    <property type="component" value="Unassembled WGS sequence"/>
</dbReference>
<dbReference type="InterPro" id="IPR014756">
    <property type="entry name" value="Ig_E-set"/>
</dbReference>
<dbReference type="CDD" id="cd11338">
    <property type="entry name" value="AmyAc_CMD"/>
    <property type="match status" value="1"/>
</dbReference>
<sequence>MNQFALLHEADSKYCFAIKNDEIIIRLRASKEDKIDVYLVYGPKYEFHNNRYKAKMKIQYEDSLYKYYEKKLKLKDLRLAYIFEIYENGKKYFFCEDGLVINYDFENAFYNFYQMPYINENDRVKVVDWMQGAVFYQIFVDRFNIGRSSKDKSYIDMKWGDKPTPKNFAGGDLRGIIEKLDYLKELGITAIYLTPIFLSISNHKYDISDYKKIDPMFGDKDDLKELVQKAHKKNIRIVLDAVFNHCSMNIAQFQDVIKNGTKSKYYNWFIIDGEYPEPEKGNYECFASCNYMPKFNTSNEEVQDFLLDIAVYWIKECDIDGWRLDVSDEVSHDFWRRFRKAVKGVKSDCVIIGENWHDAYTYLMGDQYDSIMNYAFTKACLDYFAKDRLDAKGMAAKLNQILMRNNSLINSMMLNLVDSHDTLRFFTELGCNKKKQLCALMLATVFPGALCVYYGTEICMEGGYDPDSRRCFNWNQDEWDTEFLKEFKKILKMKKDDVIRYGTITASEKNGLLVVVREYKCEKIVLEMNMTKKAVNGIEPFKYRVIRKGEYNEKKIGCNVAS</sequence>
<dbReference type="Pfam" id="PF02903">
    <property type="entry name" value="Alpha-amylase_N"/>
    <property type="match status" value="1"/>
</dbReference>
<dbReference type="RefSeq" id="WP_074716333.1">
    <property type="nucleotide sequence ID" value="NZ_FNPG01000008.1"/>
</dbReference>
<dbReference type="GO" id="GO:0005975">
    <property type="term" value="P:carbohydrate metabolic process"/>
    <property type="evidence" value="ECO:0007669"/>
    <property type="project" value="InterPro"/>
</dbReference>
<dbReference type="Gene3D" id="3.20.20.80">
    <property type="entry name" value="Glycosidases"/>
    <property type="match status" value="1"/>
</dbReference>
<dbReference type="InterPro" id="IPR004185">
    <property type="entry name" value="Glyco_hydro_13_lg-like_dom"/>
</dbReference>
<dbReference type="PANTHER" id="PTHR10357">
    <property type="entry name" value="ALPHA-AMYLASE FAMILY MEMBER"/>
    <property type="match status" value="1"/>
</dbReference>
<name>A0A1H3HBJ6_9FIRM</name>
<evidence type="ECO:0000313" key="5">
    <source>
        <dbReference type="EMBL" id="SDY11999.1"/>
    </source>
</evidence>
<dbReference type="SMART" id="SM00642">
    <property type="entry name" value="Aamy"/>
    <property type="match status" value="1"/>
</dbReference>
<dbReference type="InterPro" id="IPR045857">
    <property type="entry name" value="O16G_dom_2"/>
</dbReference>
<evidence type="ECO:0000256" key="2">
    <source>
        <dbReference type="ARBA" id="ARBA00022801"/>
    </source>
</evidence>
<proteinExistence type="inferred from homology"/>
<keyword evidence="2" id="KW-0378">Hydrolase</keyword>
<dbReference type="GO" id="GO:0004553">
    <property type="term" value="F:hydrolase activity, hydrolyzing O-glycosyl compounds"/>
    <property type="evidence" value="ECO:0007669"/>
    <property type="project" value="InterPro"/>
</dbReference>
<dbReference type="Gene3D" id="2.60.40.10">
    <property type="entry name" value="Immunoglobulins"/>
    <property type="match status" value="1"/>
</dbReference>
<dbReference type="SUPFAM" id="SSF81296">
    <property type="entry name" value="E set domains"/>
    <property type="match status" value="1"/>
</dbReference>
<evidence type="ECO:0000313" key="6">
    <source>
        <dbReference type="Proteomes" id="UP000183918"/>
    </source>
</evidence>
<dbReference type="CDD" id="cd02857">
    <property type="entry name" value="E_set_CDase_PDE_N"/>
    <property type="match status" value="1"/>
</dbReference>
<evidence type="ECO:0000259" key="4">
    <source>
        <dbReference type="SMART" id="SM00642"/>
    </source>
</evidence>
<organism evidence="5 6">
    <name type="scientific">Lachnobacterium bovis DSM 14045</name>
    <dbReference type="NCBI Taxonomy" id="1122142"/>
    <lineage>
        <taxon>Bacteria</taxon>
        <taxon>Bacillati</taxon>
        <taxon>Bacillota</taxon>
        <taxon>Clostridia</taxon>
        <taxon>Lachnospirales</taxon>
        <taxon>Lachnospiraceae</taxon>
        <taxon>Lachnobacterium</taxon>
    </lineage>
</organism>
<dbReference type="AlphaFoldDB" id="A0A1H3HBJ6"/>
<dbReference type="STRING" id="1122142.SAMN02910414_00784"/>
<accession>A0A1H3HBJ6</accession>
<dbReference type="InterPro" id="IPR013783">
    <property type="entry name" value="Ig-like_fold"/>
</dbReference>
<evidence type="ECO:0000256" key="3">
    <source>
        <dbReference type="ARBA" id="ARBA00023295"/>
    </source>
</evidence>
<evidence type="ECO:0000256" key="1">
    <source>
        <dbReference type="ARBA" id="ARBA00008061"/>
    </source>
</evidence>
<comment type="similarity">
    <text evidence="1">Belongs to the glycosyl hydrolase 13 family.</text>
</comment>
<dbReference type="SUPFAM" id="SSF51445">
    <property type="entry name" value="(Trans)glycosidases"/>
    <property type="match status" value="1"/>
</dbReference>
<dbReference type="Gene3D" id="3.90.400.10">
    <property type="entry name" value="Oligo-1,6-glucosidase, Domain 2"/>
    <property type="match status" value="1"/>
</dbReference>
<dbReference type="InterPro" id="IPR017853">
    <property type="entry name" value="GH"/>
</dbReference>
<keyword evidence="6" id="KW-1185">Reference proteome</keyword>
<dbReference type="EMBL" id="FNPG01000008">
    <property type="protein sequence ID" value="SDY11999.1"/>
    <property type="molecule type" value="Genomic_DNA"/>
</dbReference>